<dbReference type="PANTHER" id="PTHR10806:SF6">
    <property type="entry name" value="SIGNAL PEPTIDASE COMPLEX CATALYTIC SUBUNIT SEC11"/>
    <property type="match status" value="1"/>
</dbReference>
<evidence type="ECO:0000256" key="6">
    <source>
        <dbReference type="SAM" id="Phobius"/>
    </source>
</evidence>
<feature type="region of interest" description="Disordered" evidence="5">
    <location>
        <begin position="212"/>
        <end position="250"/>
    </location>
</feature>
<keyword evidence="2 6" id="KW-0812">Transmembrane</keyword>
<dbReference type="Gene3D" id="2.10.109.10">
    <property type="entry name" value="Umud Fragment, subunit A"/>
    <property type="match status" value="1"/>
</dbReference>
<comment type="subcellular location">
    <subcellularLocation>
        <location evidence="1">Membrane</location>
    </subcellularLocation>
</comment>
<name>A0A9Q4KQ15_9EURY</name>
<keyword evidence="8" id="KW-1185">Reference proteome</keyword>
<dbReference type="GO" id="GO:0004252">
    <property type="term" value="F:serine-type endopeptidase activity"/>
    <property type="evidence" value="ECO:0007669"/>
    <property type="project" value="InterPro"/>
</dbReference>
<organism evidence="7 8">
    <name type="scientific">Methanogenium marinum</name>
    <dbReference type="NCBI Taxonomy" id="348610"/>
    <lineage>
        <taxon>Archaea</taxon>
        <taxon>Methanobacteriati</taxon>
        <taxon>Methanobacteriota</taxon>
        <taxon>Stenosarchaea group</taxon>
        <taxon>Methanomicrobia</taxon>
        <taxon>Methanomicrobiales</taxon>
        <taxon>Methanomicrobiaceae</taxon>
        <taxon>Methanogenium</taxon>
    </lineage>
</organism>
<dbReference type="RefSeq" id="WP_274925076.1">
    <property type="nucleotide sequence ID" value="NZ_JAKELO010000002.1"/>
</dbReference>
<dbReference type="AlphaFoldDB" id="A0A9Q4KQ15"/>
<gene>
    <name evidence="7" type="ORF">L0665_07455</name>
</gene>
<evidence type="ECO:0000313" key="7">
    <source>
        <dbReference type="EMBL" id="MDE4908448.1"/>
    </source>
</evidence>
<evidence type="ECO:0000256" key="2">
    <source>
        <dbReference type="ARBA" id="ARBA00022692"/>
    </source>
</evidence>
<protein>
    <submittedName>
        <fullName evidence="7">S26 family signal peptidase</fullName>
    </submittedName>
</protein>
<keyword evidence="4 6" id="KW-0472">Membrane</keyword>
<feature type="compositionally biased region" description="Basic and acidic residues" evidence="5">
    <location>
        <begin position="212"/>
        <end position="224"/>
    </location>
</feature>
<reference evidence="7" key="1">
    <citation type="submission" date="2022-01" db="EMBL/GenBank/DDBJ databases">
        <title>Draft genome of Methanogenium marinum DSM 15558.</title>
        <authorList>
            <person name="Chen S.-C."/>
            <person name="You Y.-T."/>
        </authorList>
    </citation>
    <scope>NUCLEOTIDE SEQUENCE</scope>
    <source>
        <strain evidence="7">DSM 15558</strain>
    </source>
</reference>
<evidence type="ECO:0000313" key="8">
    <source>
        <dbReference type="Proteomes" id="UP001143747"/>
    </source>
</evidence>
<dbReference type="GO" id="GO:0016020">
    <property type="term" value="C:membrane"/>
    <property type="evidence" value="ECO:0007669"/>
    <property type="project" value="UniProtKB-SubCell"/>
</dbReference>
<dbReference type="EMBL" id="JAKELO010000002">
    <property type="protein sequence ID" value="MDE4908448.1"/>
    <property type="molecule type" value="Genomic_DNA"/>
</dbReference>
<proteinExistence type="predicted"/>
<feature type="transmembrane region" description="Helical" evidence="6">
    <location>
        <begin position="31"/>
        <end position="55"/>
    </location>
</feature>
<dbReference type="InterPro" id="IPR019533">
    <property type="entry name" value="Peptidase_S26"/>
</dbReference>
<comment type="caution">
    <text evidence="7">The sequence shown here is derived from an EMBL/GenBank/DDBJ whole genome shotgun (WGS) entry which is preliminary data.</text>
</comment>
<feature type="transmembrane region" description="Helical" evidence="6">
    <location>
        <begin position="183"/>
        <end position="205"/>
    </location>
</feature>
<evidence type="ECO:0000256" key="3">
    <source>
        <dbReference type="ARBA" id="ARBA00022989"/>
    </source>
</evidence>
<dbReference type="InterPro" id="IPR001733">
    <property type="entry name" value="Peptidase_S26B"/>
</dbReference>
<dbReference type="Proteomes" id="UP001143747">
    <property type="component" value="Unassembled WGS sequence"/>
</dbReference>
<evidence type="ECO:0000256" key="5">
    <source>
        <dbReference type="SAM" id="MobiDB-lite"/>
    </source>
</evidence>
<feature type="compositionally biased region" description="Basic residues" evidence="5">
    <location>
        <begin position="227"/>
        <end position="238"/>
    </location>
</feature>
<dbReference type="PANTHER" id="PTHR10806">
    <property type="entry name" value="SIGNAL PEPTIDASE COMPLEX CATALYTIC SUBUNIT SEC11"/>
    <property type="match status" value="1"/>
</dbReference>
<evidence type="ECO:0000256" key="1">
    <source>
        <dbReference type="ARBA" id="ARBA00004370"/>
    </source>
</evidence>
<accession>A0A9Q4KQ15</accession>
<dbReference type="InterPro" id="IPR036286">
    <property type="entry name" value="LexA/Signal_pep-like_sf"/>
</dbReference>
<dbReference type="CDD" id="cd06530">
    <property type="entry name" value="S26_SPase_I"/>
    <property type="match status" value="1"/>
</dbReference>
<sequence>MKEQRRNLGVVTQVQRFMKSEDPKAGMARDILWVLCVVGGVALLLFLVSGTWPAVVAVESESMVPNMNVGDLVFVVAPDRYGMLTSWAEGQQTGYAKFATSPDRQGNEVYGDVIIYKPNGDTSVHPIIHRAVVWYENTTVPGYITKGDNNQISDQDAYYQGIGSIQPVRKEWIVGKALFAVPLVGYLPLHIIEFAVLIIALLIVWEWYSRRKEQKDEGGKDQAKKASSTKKNGKKVGSSKKSAEKSAKKR</sequence>
<evidence type="ECO:0000256" key="4">
    <source>
        <dbReference type="ARBA" id="ARBA00023136"/>
    </source>
</evidence>
<dbReference type="SUPFAM" id="SSF51306">
    <property type="entry name" value="LexA/Signal peptidase"/>
    <property type="match status" value="1"/>
</dbReference>
<keyword evidence="3 6" id="KW-1133">Transmembrane helix</keyword>
<dbReference type="GO" id="GO:0006465">
    <property type="term" value="P:signal peptide processing"/>
    <property type="evidence" value="ECO:0007669"/>
    <property type="project" value="InterPro"/>
</dbReference>
<feature type="compositionally biased region" description="Basic and acidic residues" evidence="5">
    <location>
        <begin position="241"/>
        <end position="250"/>
    </location>
</feature>